<dbReference type="RefSeq" id="WP_011446419.1">
    <property type="nucleotide sequence ID" value="NC_007794.1"/>
</dbReference>
<dbReference type="AlphaFoldDB" id="Q2G4K8"/>
<keyword evidence="2" id="KW-1185">Reference proteome</keyword>
<dbReference type="STRING" id="279238.Saro_2779"/>
<accession>Q2G4K8</accession>
<dbReference type="PROSITE" id="PS51257">
    <property type="entry name" value="PROKAR_LIPOPROTEIN"/>
    <property type="match status" value="1"/>
</dbReference>
<organism evidence="1 2">
    <name type="scientific">Novosphingobium aromaticivorans (strain ATCC 700278 / DSM 12444 / CCUG 56034 / CIP 105152 / NBRC 16084 / F199)</name>
    <dbReference type="NCBI Taxonomy" id="279238"/>
    <lineage>
        <taxon>Bacteria</taxon>
        <taxon>Pseudomonadati</taxon>
        <taxon>Pseudomonadota</taxon>
        <taxon>Alphaproteobacteria</taxon>
        <taxon>Sphingomonadales</taxon>
        <taxon>Sphingomonadaceae</taxon>
        <taxon>Novosphingobium</taxon>
    </lineage>
</organism>
<evidence type="ECO:0000313" key="2">
    <source>
        <dbReference type="Proteomes" id="UP000009134"/>
    </source>
</evidence>
<reference evidence="2" key="1">
    <citation type="submission" date="2006-01" db="EMBL/GenBank/DDBJ databases">
        <title>Complete sequence of Novosphingobium aromaticivorans DSM 12444.</title>
        <authorList>
            <consortium name="US DOE Joint Genome Institute"/>
            <person name="Copeland A."/>
            <person name="Lucas S."/>
            <person name="Lapidus A."/>
            <person name="Barry K."/>
            <person name="Detter J.C."/>
            <person name="Glavina T."/>
            <person name="Hammon N."/>
            <person name="Israni S."/>
            <person name="Pitluck S."/>
            <person name="Chain P."/>
            <person name="Malfatti S."/>
            <person name="Shin M."/>
            <person name="Vergez L."/>
            <person name="Schmutz J."/>
            <person name="Larimer F."/>
            <person name="Land M."/>
            <person name="Kyrpides N."/>
            <person name="Ivanova N."/>
            <person name="Fredrickson J."/>
            <person name="Balkwill D."/>
            <person name="Romine M.F."/>
            <person name="Richardson P."/>
        </authorList>
    </citation>
    <scope>NUCLEOTIDE SEQUENCE [LARGE SCALE GENOMIC DNA]</scope>
    <source>
        <strain evidence="2">ATCC 700278 / DSM 12444 / CCUG 56034 / CIP 105152 / NBRC 16084 / F199</strain>
    </source>
</reference>
<dbReference type="Pfam" id="PF12276">
    <property type="entry name" value="DUF3617"/>
    <property type="match status" value="1"/>
</dbReference>
<protein>
    <recommendedName>
        <fullName evidence="3">DUF3617 domain-containing protein</fullName>
    </recommendedName>
</protein>
<name>Q2G4K8_NOVAD</name>
<evidence type="ECO:0000313" key="1">
    <source>
        <dbReference type="EMBL" id="ABD27215.1"/>
    </source>
</evidence>
<dbReference type="HOGENOM" id="CLU_119445_0_0_5"/>
<dbReference type="EMBL" id="CP000248">
    <property type="protein sequence ID" value="ABD27215.1"/>
    <property type="molecule type" value="Genomic_DNA"/>
</dbReference>
<evidence type="ECO:0008006" key="3">
    <source>
        <dbReference type="Google" id="ProtNLM"/>
    </source>
</evidence>
<dbReference type="eggNOG" id="ENOG5033B38">
    <property type="taxonomic scope" value="Bacteria"/>
</dbReference>
<dbReference type="InterPro" id="IPR022061">
    <property type="entry name" value="DUF3617"/>
</dbReference>
<sequence>MRAAFVLVLPLMLAACGDDGSVEKKNASTAEVAKSVADAGMKLKPGRWELTTKFVRFDVEGMPPEAKKAMQQMLGQGHTFASCLTREEAEKPDGSFFGQESNDCRYDTFTMGGGKIDATMTCKGKGAETGNNATMKLAGTYSADTYDMTMDMTGAAPNGKSMTMQMALVSRRVGECKGDEQS</sequence>
<dbReference type="Proteomes" id="UP000009134">
    <property type="component" value="Chromosome"/>
</dbReference>
<dbReference type="KEGG" id="nar:Saro_2779"/>
<proteinExistence type="predicted"/>
<gene>
    <name evidence="1" type="ordered locus">Saro_2779</name>
</gene>